<organism evidence="3 4">
    <name type="scientific">Algoriphagus taiwanensis</name>
    <dbReference type="NCBI Taxonomy" id="1445656"/>
    <lineage>
        <taxon>Bacteria</taxon>
        <taxon>Pseudomonadati</taxon>
        <taxon>Bacteroidota</taxon>
        <taxon>Cytophagia</taxon>
        <taxon>Cytophagales</taxon>
        <taxon>Cyclobacteriaceae</taxon>
        <taxon>Algoriphagus</taxon>
    </lineage>
</organism>
<comment type="caution">
    <text evidence="3">The sequence shown here is derived from an EMBL/GenBank/DDBJ whole genome shotgun (WGS) entry which is preliminary data.</text>
</comment>
<feature type="coiled-coil region" evidence="1">
    <location>
        <begin position="234"/>
        <end position="264"/>
    </location>
</feature>
<keyword evidence="4" id="KW-1185">Reference proteome</keyword>
<feature type="compositionally biased region" description="Basic and acidic residues" evidence="2">
    <location>
        <begin position="955"/>
        <end position="964"/>
    </location>
</feature>
<evidence type="ECO:0000313" key="3">
    <source>
        <dbReference type="EMBL" id="GMQ34310.1"/>
    </source>
</evidence>
<proteinExistence type="predicted"/>
<keyword evidence="1" id="KW-0175">Coiled coil</keyword>
<dbReference type="Proteomes" id="UP001307705">
    <property type="component" value="Unassembled WGS sequence"/>
</dbReference>
<sequence>MNISLKMVQCPIFKKIDLVLDFRLVFILIFSFNQNFAIAQSSGEFLYGRWNIKYSQPNVQEWPQDELSLVRKIIDEDMKEFQKNPKRPNFQNQLFEMEVGEIGSDFTIKEINNSFILNVPEESSETDGFFIIVKKIDDNSFFGKLYSFKKYVLSNRFLDLVDSAVYNNYLKRAGGNPNLLVTELTISDVEAVRVGTESEASTSSTPKTTESDEDLPWTTIIGVVTAAAVALALRKALKRKAKAAESSKSSKKEKKKEEEEEEEEAQYILQLSAARFDLKPDEPQFLEINVYKITPKSQKKYPAEIKIQNREKALKISPVSGTSPLKCQLLLQDKPSKSNFSITVYANADGKAYQEDVQIKAGGQMRIIYRTVPPDSKSLRPDIDRLIALYAQVVDEYDKPVDELTKKIIFTPNSDWLDISDTVWADEAWLGINIGASNPNSVSISSHPPAQVQVQMLVEEEENVNERMEDSFVLQLLDCYLESETYHVSLPVRNDPVEVQFKVWIKNAGEEKEWKFDWLYRIGVDIEDEPLSEVTIEQQTETQVLVTLRGPIIPLAEGQRQLSKTLVISAAQGEEKPIESHITVTASQVGLYIHKGVNSQNEILLTADKPRKERMEIGLFRYNPQTKQIAADEKGLSQLQIEMLSEEKATKNLISVLQPEFNRDPDIHVSPYSCYFLTTQEEIPGYGETYEIPYRFSVPAEDQDDPELFTQEITLKVKTNNVGRKLKTWEEAYAECQYMIKNYVPHSNAQEKLTMLLEARKEFLDTEGLVEFRNQVGAIGAQLILADGAEGYKDVDKWATRIEKTLEWAQWAGDICYTVLVSYYLKGPAAVAAGMLKPEMIDAINFFIYEREKGAQVYIDRQFDKILPLFTSTLKGRLLSVENIEKVVGKNQAICWTVYITCQFLVQLYQTKSMIEAAKNTGREIRDELIVQFLSKELRRRQPRTDSEDAPDDDDSKKKKGEKEEGAEDADAPVKKLPPKSKRVQEALDKLESEIQTDANGNKRIDRRRVLEIMEDPAMVRTIKKHGSKELKDAFDRPRQEIYERHDRELKNDLARELRMDPNDLKVDDFRTPGSKGNDLNTDRDYRVLRRVRLENGQEAWVEVSHKIYKAKSERIFGELTDKPPHISDSEWAARKQQMVTDFTAEEACIDYSDQAIDPNTKERIVVESNINKVKRGESVLRNPDSIAKMYQNKVRNAGNRPEKFAQAQKAIKTLDEVKTGYQQQGYQMKEVNLKVEKAKQIIARQPTDLDMTPERMARVNQELKDLGFPNGFEDAVKDITNEFKDLNTLPKAKGFFSSFWN</sequence>
<evidence type="ECO:0000313" key="4">
    <source>
        <dbReference type="Proteomes" id="UP001307705"/>
    </source>
</evidence>
<evidence type="ECO:0000256" key="2">
    <source>
        <dbReference type="SAM" id="MobiDB-lite"/>
    </source>
</evidence>
<reference evidence="3 4" key="1">
    <citation type="submission" date="2023-08" db="EMBL/GenBank/DDBJ databases">
        <title>Draft genome sequence of Algoriphagus taiwanensis.</title>
        <authorList>
            <person name="Takatani N."/>
            <person name="Hosokawa M."/>
            <person name="Sawabe T."/>
        </authorList>
    </citation>
    <scope>NUCLEOTIDE SEQUENCE [LARGE SCALE GENOMIC DNA]</scope>
    <source>
        <strain evidence="3 4">JCM 19755</strain>
    </source>
</reference>
<gene>
    <name evidence="3" type="ORF">Ataiwa_25820</name>
</gene>
<accession>A0ABQ6Q299</accession>
<evidence type="ECO:0000256" key="1">
    <source>
        <dbReference type="SAM" id="Coils"/>
    </source>
</evidence>
<dbReference type="EMBL" id="BTPE01000008">
    <property type="protein sequence ID" value="GMQ34310.1"/>
    <property type="molecule type" value="Genomic_DNA"/>
</dbReference>
<protein>
    <submittedName>
        <fullName evidence="3">Uncharacterized protein</fullName>
    </submittedName>
</protein>
<name>A0ABQ6Q299_9BACT</name>
<feature type="region of interest" description="Disordered" evidence="2">
    <location>
        <begin position="940"/>
        <end position="985"/>
    </location>
</feature>